<dbReference type="EMBL" id="JACXSI010000003">
    <property type="protein sequence ID" value="MBD3107182.1"/>
    <property type="molecule type" value="Genomic_DNA"/>
</dbReference>
<dbReference type="AlphaFoldDB" id="A0A927HA51"/>
<gene>
    <name evidence="4" type="ORF">IEO70_02215</name>
</gene>
<name>A0A927HA51_9BACI</name>
<dbReference type="Gene3D" id="3.30.2320.10">
    <property type="entry name" value="hypothetical protein PF0899 domain"/>
    <property type="match status" value="1"/>
</dbReference>
<comment type="subcellular location">
    <subcellularLocation>
        <location evidence="1">Virion</location>
    </subcellularLocation>
</comment>
<dbReference type="NCBIfam" id="TIGR01554">
    <property type="entry name" value="major_cap_HK97"/>
    <property type="match status" value="1"/>
</dbReference>
<proteinExistence type="predicted"/>
<dbReference type="Proteomes" id="UP000602076">
    <property type="component" value="Unassembled WGS sequence"/>
</dbReference>
<evidence type="ECO:0000256" key="1">
    <source>
        <dbReference type="ARBA" id="ARBA00004328"/>
    </source>
</evidence>
<keyword evidence="2" id="KW-0175">Coiled coil</keyword>
<evidence type="ECO:0000256" key="2">
    <source>
        <dbReference type="SAM" id="Coils"/>
    </source>
</evidence>
<feature type="coiled-coil region" evidence="2">
    <location>
        <begin position="3"/>
        <end position="51"/>
    </location>
</feature>
<protein>
    <submittedName>
        <fullName evidence="4">Phage major capsid protein</fullName>
    </submittedName>
</protein>
<dbReference type="InterPro" id="IPR024455">
    <property type="entry name" value="Phage_capsid"/>
</dbReference>
<comment type="caution">
    <text evidence="4">The sequence shown here is derived from an EMBL/GenBank/DDBJ whole genome shotgun (WGS) entry which is preliminary data.</text>
</comment>
<dbReference type="RefSeq" id="WP_190996730.1">
    <property type="nucleotide sequence ID" value="NZ_JACXSI010000003.1"/>
</dbReference>
<reference evidence="4" key="1">
    <citation type="submission" date="2020-09" db="EMBL/GenBank/DDBJ databases">
        <title>Bacillus faecalis sp. nov., a moderately halophilic bacterium isolated from cow faeces.</title>
        <authorList>
            <person name="Jiang L."/>
            <person name="Lee J."/>
        </authorList>
    </citation>
    <scope>NUCLEOTIDE SEQUENCE</scope>
    <source>
        <strain evidence="4">AGMB 02131</strain>
    </source>
</reference>
<feature type="domain" description="Phage capsid-like C-terminal" evidence="3">
    <location>
        <begin position="83"/>
        <end position="351"/>
    </location>
</feature>
<dbReference type="Gene3D" id="3.30.2400.10">
    <property type="entry name" value="Major capsid protein gp5"/>
    <property type="match status" value="1"/>
</dbReference>
<accession>A0A927HA51</accession>
<keyword evidence="5" id="KW-1185">Reference proteome</keyword>
<dbReference type="SUPFAM" id="SSF56563">
    <property type="entry name" value="Major capsid protein gp5"/>
    <property type="match status" value="1"/>
</dbReference>
<sequence length="354" mass="39522">MDLKMLKEKKAELASKLEDEMRSAAFNTEEVEQLITECEKLEQEIRSFESIETIKQEKEEIKMEKHTNVMEEVRAMLTTGEGSKVIPTTIAEAVIAKLEEKYSFFAEIPVISGVGKIEVLKELNPKSAEFYAELGEIALADEEFEKVELGLKRVGSAIQLTKNFVYNAQLDESYFVDKLAERIARKIAVNLVLGTGDETNFDGLVNLKNEVVTKAQGALSLDDIIKAVASLHPSVLANAKVMVARSTFQEMAQWKDGNGNLLMVREKNAQNEFVYKIVGLEVVINDAVQSVASGNRPVFIVNPALWNKRVEQEIQVEKIADVEGARKGVYTYVADMFADVKVVDEQQAIAIKIK</sequence>
<evidence type="ECO:0000313" key="4">
    <source>
        <dbReference type="EMBL" id="MBD3107182.1"/>
    </source>
</evidence>
<dbReference type="InterPro" id="IPR054612">
    <property type="entry name" value="Phage_capsid-like_C"/>
</dbReference>
<evidence type="ECO:0000259" key="3">
    <source>
        <dbReference type="Pfam" id="PF05065"/>
    </source>
</evidence>
<evidence type="ECO:0000313" key="5">
    <source>
        <dbReference type="Proteomes" id="UP000602076"/>
    </source>
</evidence>
<dbReference type="Pfam" id="PF05065">
    <property type="entry name" value="Phage_capsid"/>
    <property type="match status" value="1"/>
</dbReference>
<organism evidence="4 5">
    <name type="scientific">Peribacillus faecalis</name>
    <dbReference type="NCBI Taxonomy" id="2772559"/>
    <lineage>
        <taxon>Bacteria</taxon>
        <taxon>Bacillati</taxon>
        <taxon>Bacillota</taxon>
        <taxon>Bacilli</taxon>
        <taxon>Bacillales</taxon>
        <taxon>Bacillaceae</taxon>
        <taxon>Peribacillus</taxon>
    </lineage>
</organism>